<evidence type="ECO:0000256" key="6">
    <source>
        <dbReference type="ARBA" id="ARBA00022670"/>
    </source>
</evidence>
<dbReference type="Gene3D" id="3.30.830.10">
    <property type="entry name" value="Metalloenzyme, LuxS/M16 peptidase-like"/>
    <property type="match status" value="4"/>
</dbReference>
<dbReference type="GO" id="GO:0006508">
    <property type="term" value="P:proteolysis"/>
    <property type="evidence" value="ECO:0007669"/>
    <property type="project" value="UniProtKB-KW"/>
</dbReference>
<comment type="function">
    <text evidence="2">Endopeptidase that degrades small peptides of less than 7 kDa, such as glucagon and insulin.</text>
</comment>
<evidence type="ECO:0000313" key="20">
    <source>
        <dbReference type="EMBL" id="SMA45211.1"/>
    </source>
</evidence>
<dbReference type="PROSITE" id="PS00143">
    <property type="entry name" value="INSULINASE"/>
    <property type="match status" value="1"/>
</dbReference>
<dbReference type="GO" id="GO:0004222">
    <property type="term" value="F:metalloendopeptidase activity"/>
    <property type="evidence" value="ECO:0007669"/>
    <property type="project" value="UniProtKB-EC"/>
</dbReference>
<dbReference type="SUPFAM" id="SSF63411">
    <property type="entry name" value="LuxS/MPP-like metallohydrolase"/>
    <property type="match status" value="4"/>
</dbReference>
<feature type="domain" description="Peptidase M16 C-terminal" evidence="17">
    <location>
        <begin position="214"/>
        <end position="390"/>
    </location>
</feature>
<comment type="similarity">
    <text evidence="3 14">Belongs to the peptidase M16 family.</text>
</comment>
<evidence type="ECO:0000256" key="14">
    <source>
        <dbReference type="RuleBase" id="RU004447"/>
    </source>
</evidence>
<dbReference type="Proteomes" id="UP000196573">
    <property type="component" value="Unassembled WGS sequence"/>
</dbReference>
<evidence type="ECO:0000259" key="19">
    <source>
        <dbReference type="Pfam" id="PF22456"/>
    </source>
</evidence>
<sequence>MHRLPSLLITVILSLFLSSCQALPTIPAHDSVSIIKSPSDPRDYRYLVLENGVRVILTHSPDSETAAASVGVYAGSEQNPDNFPGLAHLLEHMLFLGSEKYPEPNSFDEFLSQHGGFSNAWTADTETIYFFSIQKDALFPALDRLAQFFISPLLAPELIDRERHAVDSEFQIYKQQDGWRQAMVKRATFNPEHPASRFAVGNLDTLPNTPELQQALRRFHNTWYVSQNMAISLVSNHSLDEMEEQVKLMLGGIPKRKAPDKPNKTRHYTAKETGIRIDVQTQTQSDGLHLTFPLESDPNHLTQKSSLYVSHFLGHEGKGSLNSLLLQQGWIQGLYSYAVDTGNEAKLEVYFNMTDKGQQHIDEIIRLTFDYIHLVQQEGVQDSLYQEIRQTQELAFRFMEIDSPDSLATDLVERLEILPPEQLIAASYTFKSYNPKRIQHILAQLTPDNMLVRVSSDQKPPVEEAELKTEPWMGMTYSTRKLSEDQQAFYLSPSPMADQLAIPPTNTFLPEDLTLNDGQESKKPKLIVNKPGMKVWNHFDRSFATPKTHAIIRFQTTYTDPDVDNVMRFRLYSILLNEIYLEPLYMAGMADLSYSLWHDDEGFLVEFSGFNDNLPGFMETVLGWMQTVEFDETRLTQKKELMRKHIQNIDYMDPSPLLRQALKRILVRSEHSPEAQLQAMENITAKDLQAWSQKLFDRAQIRMLISGNASSKQRDRMIATVAPLASSNAPIPKPILPGYVPAQPAENICSVSYINADAAVLVTNTALDKDLKTRATYSLLASVLESPFYAQLRTQEQLGYLVGAFSSETQHYPSMSFIIQAPDNTPEFVGERIQTFLSGFKTTLAELPDEQLNTLKEATTAEILSPEKTMSGQAFKFWNDLDGGFIDFNQTELLAKAIQSINKQDLQKLFETIADGQHTITLYGYHQNKLPEQLPPACNDPGFTDQIKHRKGA</sequence>
<evidence type="ECO:0000256" key="5">
    <source>
        <dbReference type="ARBA" id="ARBA00017565"/>
    </source>
</evidence>
<dbReference type="InterPro" id="IPR001431">
    <property type="entry name" value="Pept_M16_Zn_BS"/>
</dbReference>
<feature type="domain" description="Peptidase M16 N-terminal" evidence="16">
    <location>
        <begin position="54"/>
        <end position="190"/>
    </location>
</feature>
<gene>
    <name evidence="20" type="primary">ptrA_3</name>
    <name evidence="20" type="ORF">EHSB41UT_01870</name>
</gene>
<feature type="domain" description="Peptidase M16 middle/third" evidence="18">
    <location>
        <begin position="396"/>
        <end position="679"/>
    </location>
</feature>
<keyword evidence="10" id="KW-0482">Metalloprotease</keyword>
<dbReference type="Pfam" id="PF00675">
    <property type="entry name" value="Peptidase_M16"/>
    <property type="match status" value="1"/>
</dbReference>
<dbReference type="PROSITE" id="PS51257">
    <property type="entry name" value="PROKAR_LIPOPROTEIN"/>
    <property type="match status" value="1"/>
</dbReference>
<reference evidence="20 21" key="1">
    <citation type="submission" date="2017-03" db="EMBL/GenBank/DDBJ databases">
        <authorList>
            <person name="Afonso C.L."/>
            <person name="Miller P.J."/>
            <person name="Scott M.A."/>
            <person name="Spackman E."/>
            <person name="Goraichik I."/>
            <person name="Dimitrov K.M."/>
            <person name="Suarez D.L."/>
            <person name="Swayne D.E."/>
        </authorList>
    </citation>
    <scope>NUCLEOTIDE SEQUENCE [LARGE SCALE GENOMIC DNA]</scope>
    <source>
        <strain evidence="20">SB41UT1</strain>
    </source>
</reference>
<keyword evidence="9" id="KW-0862">Zinc</keyword>
<dbReference type="FunFam" id="3.30.830.10:FF:000012">
    <property type="entry name" value="Protease 3"/>
    <property type="match status" value="1"/>
</dbReference>
<evidence type="ECO:0000259" key="18">
    <source>
        <dbReference type="Pfam" id="PF16187"/>
    </source>
</evidence>
<dbReference type="FunFam" id="3.30.830.10:FF:000005">
    <property type="entry name" value="nardilysin isoform X1"/>
    <property type="match status" value="1"/>
</dbReference>
<dbReference type="AlphaFoldDB" id="A0A1X7AIG5"/>
<evidence type="ECO:0000256" key="11">
    <source>
        <dbReference type="ARBA" id="ARBA00029597"/>
    </source>
</evidence>
<protein>
    <recommendedName>
        <fullName evidence="5">Protease 3</fullName>
        <ecNumber evidence="4">3.4.24.55</ecNumber>
    </recommendedName>
    <alternativeName>
        <fullName evidence="13">Pitrilysin</fullName>
    </alternativeName>
    <alternativeName>
        <fullName evidence="12">Protease III</fullName>
    </alternativeName>
    <alternativeName>
        <fullName evidence="11">Protease pi</fullName>
    </alternativeName>
</protein>
<dbReference type="Pfam" id="PF16187">
    <property type="entry name" value="Peptidase_M16_M"/>
    <property type="match status" value="1"/>
</dbReference>
<feature type="signal peptide" evidence="15">
    <location>
        <begin position="1"/>
        <end position="22"/>
    </location>
</feature>
<name>A0A1X7AIG5_9GAMM</name>
<evidence type="ECO:0000256" key="13">
    <source>
        <dbReference type="ARBA" id="ARBA00033450"/>
    </source>
</evidence>
<evidence type="ECO:0000256" key="15">
    <source>
        <dbReference type="SAM" id="SignalP"/>
    </source>
</evidence>
<dbReference type="GO" id="GO:0005737">
    <property type="term" value="C:cytoplasm"/>
    <property type="evidence" value="ECO:0007669"/>
    <property type="project" value="UniProtKB-ARBA"/>
</dbReference>
<keyword evidence="6 20" id="KW-0645">Protease</keyword>
<organism evidence="20 21">
    <name type="scientific">Parendozoicomonas haliclonae</name>
    <dbReference type="NCBI Taxonomy" id="1960125"/>
    <lineage>
        <taxon>Bacteria</taxon>
        <taxon>Pseudomonadati</taxon>
        <taxon>Pseudomonadota</taxon>
        <taxon>Gammaproteobacteria</taxon>
        <taxon>Oceanospirillales</taxon>
        <taxon>Endozoicomonadaceae</taxon>
        <taxon>Parendozoicomonas</taxon>
    </lineage>
</organism>
<dbReference type="InterPro" id="IPR011249">
    <property type="entry name" value="Metalloenz_LuxS/M16"/>
</dbReference>
<dbReference type="EMBL" id="FWPT01000004">
    <property type="protein sequence ID" value="SMA45211.1"/>
    <property type="molecule type" value="Genomic_DNA"/>
</dbReference>
<dbReference type="InterPro" id="IPR032632">
    <property type="entry name" value="Peptidase_M16_M"/>
</dbReference>
<dbReference type="GO" id="GO:0046872">
    <property type="term" value="F:metal ion binding"/>
    <property type="evidence" value="ECO:0007669"/>
    <property type="project" value="UniProtKB-KW"/>
</dbReference>
<dbReference type="Pfam" id="PF22456">
    <property type="entry name" value="PqqF-like_C_4"/>
    <property type="match status" value="1"/>
</dbReference>
<proteinExistence type="inferred from homology"/>
<dbReference type="Pfam" id="PF05193">
    <property type="entry name" value="Peptidase_M16_C"/>
    <property type="match status" value="1"/>
</dbReference>
<keyword evidence="15" id="KW-0732">Signal</keyword>
<dbReference type="PANTHER" id="PTHR43690:SF18">
    <property type="entry name" value="INSULIN-DEGRADING ENZYME-RELATED"/>
    <property type="match status" value="1"/>
</dbReference>
<keyword evidence="8 20" id="KW-0378">Hydrolase</keyword>
<accession>A0A1X7AIG5</accession>
<dbReference type="InterPro" id="IPR007863">
    <property type="entry name" value="Peptidase_M16_C"/>
</dbReference>
<feature type="chain" id="PRO_5012755893" description="Protease 3" evidence="15">
    <location>
        <begin position="23"/>
        <end position="953"/>
    </location>
</feature>
<dbReference type="InterPro" id="IPR054734">
    <property type="entry name" value="PqqF-like_C_4"/>
</dbReference>
<evidence type="ECO:0000256" key="9">
    <source>
        <dbReference type="ARBA" id="ARBA00022833"/>
    </source>
</evidence>
<dbReference type="RefSeq" id="WP_087109154.1">
    <property type="nucleotide sequence ID" value="NZ_CBCSCN010000002.1"/>
</dbReference>
<evidence type="ECO:0000256" key="2">
    <source>
        <dbReference type="ARBA" id="ARBA00002184"/>
    </source>
</evidence>
<evidence type="ECO:0000256" key="1">
    <source>
        <dbReference type="ARBA" id="ARBA00001947"/>
    </source>
</evidence>
<evidence type="ECO:0000256" key="12">
    <source>
        <dbReference type="ARBA" id="ARBA00031184"/>
    </source>
</evidence>
<evidence type="ECO:0000256" key="8">
    <source>
        <dbReference type="ARBA" id="ARBA00022801"/>
    </source>
</evidence>
<evidence type="ECO:0000313" key="21">
    <source>
        <dbReference type="Proteomes" id="UP000196573"/>
    </source>
</evidence>
<dbReference type="OrthoDB" id="9811314at2"/>
<keyword evidence="21" id="KW-1185">Reference proteome</keyword>
<dbReference type="PANTHER" id="PTHR43690">
    <property type="entry name" value="NARDILYSIN"/>
    <property type="match status" value="1"/>
</dbReference>
<keyword evidence="7" id="KW-0479">Metal-binding</keyword>
<comment type="cofactor">
    <cofactor evidence="1">
        <name>Zn(2+)</name>
        <dbReference type="ChEBI" id="CHEBI:29105"/>
    </cofactor>
</comment>
<dbReference type="InterPro" id="IPR050626">
    <property type="entry name" value="Peptidase_M16"/>
</dbReference>
<evidence type="ECO:0000256" key="7">
    <source>
        <dbReference type="ARBA" id="ARBA00022723"/>
    </source>
</evidence>
<evidence type="ECO:0000259" key="17">
    <source>
        <dbReference type="Pfam" id="PF05193"/>
    </source>
</evidence>
<evidence type="ECO:0000256" key="3">
    <source>
        <dbReference type="ARBA" id="ARBA00007261"/>
    </source>
</evidence>
<evidence type="ECO:0000259" key="16">
    <source>
        <dbReference type="Pfam" id="PF00675"/>
    </source>
</evidence>
<dbReference type="EC" id="3.4.24.55" evidence="4"/>
<evidence type="ECO:0000256" key="4">
    <source>
        <dbReference type="ARBA" id="ARBA00012449"/>
    </source>
</evidence>
<dbReference type="InterPro" id="IPR011765">
    <property type="entry name" value="Pept_M16_N"/>
</dbReference>
<evidence type="ECO:0000256" key="10">
    <source>
        <dbReference type="ARBA" id="ARBA00023049"/>
    </source>
</evidence>
<feature type="domain" description="Coenzyme PQQ synthesis protein F-like C-terminal lobe" evidence="19">
    <location>
        <begin position="779"/>
        <end position="878"/>
    </location>
</feature>